<dbReference type="InterPro" id="IPR011989">
    <property type="entry name" value="ARM-like"/>
</dbReference>
<dbReference type="PANTHER" id="PTHR16056">
    <property type="entry name" value="REGULATOR OF MICROTUBULE DYNAMICS PROTEIN"/>
    <property type="match status" value="1"/>
</dbReference>
<dbReference type="Gene3D" id="1.25.10.10">
    <property type="entry name" value="Leucine-rich Repeat Variant"/>
    <property type="match status" value="1"/>
</dbReference>
<accession>A0A7H9B055</accession>
<dbReference type="GO" id="GO:0120330">
    <property type="term" value="C:rixosome complex"/>
    <property type="evidence" value="ECO:0007669"/>
    <property type="project" value="UniProtKB-UniRule"/>
</dbReference>
<gene>
    <name evidence="8" type="ORF">HG535_0C03610</name>
</gene>
<evidence type="ECO:0000259" key="7">
    <source>
        <dbReference type="Pfam" id="PF12333"/>
    </source>
</evidence>
<dbReference type="InterPro" id="IPR016024">
    <property type="entry name" value="ARM-type_fold"/>
</dbReference>
<dbReference type="PANTHER" id="PTHR16056:SF2">
    <property type="entry name" value="TESTIS-EXPRESSED PROTEIN 10"/>
    <property type="match status" value="1"/>
</dbReference>
<dbReference type="InterPro" id="IPR024679">
    <property type="entry name" value="Ipi1_N"/>
</dbReference>
<dbReference type="RefSeq" id="XP_037143736.1">
    <property type="nucleotide sequence ID" value="XM_037287841.1"/>
</dbReference>
<dbReference type="GeneID" id="59235706"/>
<evidence type="ECO:0000256" key="1">
    <source>
        <dbReference type="ARBA" id="ARBA00002355"/>
    </source>
</evidence>
<evidence type="ECO:0000256" key="6">
    <source>
        <dbReference type="RuleBase" id="RU368021"/>
    </source>
</evidence>
<reference evidence="8 9" key="1">
    <citation type="submission" date="2020-07" db="EMBL/GenBank/DDBJ databases">
        <title>The yeast mating-type switching endonuclease HO is a domesticated member of an unorthodox homing genetic element family.</title>
        <authorList>
            <person name="Coughlan A.Y."/>
            <person name="Lombardi L."/>
            <person name="Braun-Galleani S."/>
            <person name="Martos A.R."/>
            <person name="Galeote V."/>
            <person name="Bigey F."/>
            <person name="Dequin S."/>
            <person name="Byrne K.P."/>
            <person name="Wolfe K.H."/>
        </authorList>
    </citation>
    <scope>NUCLEOTIDE SEQUENCE [LARGE SCALE GENOMIC DNA]</scope>
    <source>
        <strain evidence="8 9">NRRL Y-6702</strain>
    </source>
</reference>
<evidence type="ECO:0000256" key="2">
    <source>
        <dbReference type="ARBA" id="ARBA00004123"/>
    </source>
</evidence>
<comment type="subunit">
    <text evidence="4">Component of the RIX1 complex, composed of IPI1, RIX1/IPI2 and IPI3 in a 1:2:2 stoichiometry. The complex interacts (via RIX1) with MDN1 (via its hexameric AAA ATPase ring) and the pre-60S ribosome particles.</text>
</comment>
<comment type="function">
    <text evidence="1 6">Component of the RIX1 complex required for processing of ITS2 sequences from 35S pre-rRNA.</text>
</comment>
<dbReference type="GO" id="GO:0005634">
    <property type="term" value="C:nucleus"/>
    <property type="evidence" value="ECO:0007669"/>
    <property type="project" value="UniProtKB-SubCell"/>
</dbReference>
<evidence type="ECO:0000313" key="9">
    <source>
        <dbReference type="Proteomes" id="UP000509704"/>
    </source>
</evidence>
<dbReference type="KEGG" id="zmk:HG535_0C03610"/>
<keyword evidence="6" id="KW-0698">rRNA processing</keyword>
<organism evidence="8 9">
    <name type="scientific">Zygotorulaspora mrakii</name>
    <name type="common">Zygosaccharomyces mrakii</name>
    <dbReference type="NCBI Taxonomy" id="42260"/>
    <lineage>
        <taxon>Eukaryota</taxon>
        <taxon>Fungi</taxon>
        <taxon>Dikarya</taxon>
        <taxon>Ascomycota</taxon>
        <taxon>Saccharomycotina</taxon>
        <taxon>Saccharomycetes</taxon>
        <taxon>Saccharomycetales</taxon>
        <taxon>Saccharomycetaceae</taxon>
        <taxon>Zygotorulaspora</taxon>
    </lineage>
</organism>
<dbReference type="GO" id="GO:0006364">
    <property type="term" value="P:rRNA processing"/>
    <property type="evidence" value="ECO:0007669"/>
    <property type="project" value="UniProtKB-UniRule"/>
</dbReference>
<dbReference type="AlphaFoldDB" id="A0A7H9B055"/>
<protein>
    <recommendedName>
        <fullName evidence="6">Pre-rRNA-processing protein</fullName>
    </recommendedName>
</protein>
<keyword evidence="6" id="KW-0690">Ribosome biogenesis</keyword>
<dbReference type="Pfam" id="PF12333">
    <property type="entry name" value="Ipi1_N"/>
    <property type="match status" value="1"/>
</dbReference>
<keyword evidence="5 6" id="KW-0539">Nucleus</keyword>
<evidence type="ECO:0000256" key="3">
    <source>
        <dbReference type="ARBA" id="ARBA00006427"/>
    </source>
</evidence>
<dbReference type="SUPFAM" id="SSF48371">
    <property type="entry name" value="ARM repeat"/>
    <property type="match status" value="1"/>
</dbReference>
<keyword evidence="9" id="KW-1185">Reference proteome</keyword>
<name>A0A7H9B055_ZYGMR</name>
<feature type="domain" description="Pre-rRNA-processing protein Ipi1 N-terminal" evidence="7">
    <location>
        <begin position="126"/>
        <end position="219"/>
    </location>
</feature>
<sequence length="328" mass="37267">MAKSRKQKLKVKDFQKQKLKVGKTQPKASNATNTSFVSKTLSIKNQHLERNTDDLSKKLSLLKHHNSTVRKEALQSFNKVIPRISKTRIMTPLLVQSIPLICDDSKTVRQSFMELIDEIGNHDVQVLKLHCKMFVLYINMAMTHIVPAIQNDSIKFLRCLLRYCGEETCKQSFTKLLSGILNLLGWGTNRKNASASAAQTTKRDSKQMAEYLDALHRLIYEGCAEKLKDNNDRHPEILNQYLIPDFPQPYESLKLFTRALRNTATQSNASSISSITDSISTQDREARRRILQEDFFDVITKRLDALIKEGGVSGKSSNTLKNLIATIN</sequence>
<evidence type="ECO:0000256" key="4">
    <source>
        <dbReference type="ARBA" id="ARBA00011141"/>
    </source>
</evidence>
<evidence type="ECO:0000313" key="8">
    <source>
        <dbReference type="EMBL" id="QLG72008.1"/>
    </source>
</evidence>
<comment type="similarity">
    <text evidence="3 6">Belongs to the IPI1/TEX10 family.</text>
</comment>
<dbReference type="Proteomes" id="UP000509704">
    <property type="component" value="Chromosome 3"/>
</dbReference>
<proteinExistence type="inferred from homology"/>
<dbReference type="EMBL" id="CP058606">
    <property type="protein sequence ID" value="QLG72008.1"/>
    <property type="molecule type" value="Genomic_DNA"/>
</dbReference>
<dbReference type="OrthoDB" id="361362at2759"/>
<evidence type="ECO:0000256" key="5">
    <source>
        <dbReference type="ARBA" id="ARBA00023242"/>
    </source>
</evidence>
<comment type="subcellular location">
    <subcellularLocation>
        <location evidence="2 6">Nucleus</location>
    </subcellularLocation>
</comment>